<evidence type="ECO:0000256" key="1">
    <source>
        <dbReference type="ARBA" id="ARBA00004141"/>
    </source>
</evidence>
<comment type="subcellular location">
    <subcellularLocation>
        <location evidence="1">Membrane</location>
        <topology evidence="1">Multi-pass membrane protein</topology>
    </subcellularLocation>
</comment>
<accession>A0A6A6XS88</accession>
<keyword evidence="5 7" id="KW-0472">Membrane</keyword>
<dbReference type="InterPro" id="IPR029058">
    <property type="entry name" value="AB_hydrolase_fold"/>
</dbReference>
<protein>
    <submittedName>
        <fullName evidence="8">DUF726-domain-containing protein</fullName>
    </submittedName>
</protein>
<feature type="compositionally biased region" description="Basic and acidic residues" evidence="6">
    <location>
        <begin position="466"/>
        <end position="476"/>
    </location>
</feature>
<feature type="compositionally biased region" description="Basic and acidic residues" evidence="6">
    <location>
        <begin position="216"/>
        <end position="228"/>
    </location>
</feature>
<dbReference type="PANTHER" id="PTHR17920">
    <property type="entry name" value="TRANSMEMBRANE AND COILED-COIL DOMAIN-CONTAINING PROTEIN 4 TMCO4"/>
    <property type="match status" value="1"/>
</dbReference>
<keyword evidence="3 7" id="KW-0812">Transmembrane</keyword>
<feature type="compositionally biased region" description="Polar residues" evidence="6">
    <location>
        <begin position="1133"/>
        <end position="1144"/>
    </location>
</feature>
<feature type="transmembrane region" description="Helical" evidence="7">
    <location>
        <begin position="573"/>
        <end position="598"/>
    </location>
</feature>
<evidence type="ECO:0000256" key="5">
    <source>
        <dbReference type="ARBA" id="ARBA00023136"/>
    </source>
</evidence>
<comment type="similarity">
    <text evidence="2">Belongs to the TMCO4 family.</text>
</comment>
<dbReference type="Pfam" id="PF05277">
    <property type="entry name" value="DUF726"/>
    <property type="match status" value="1"/>
</dbReference>
<evidence type="ECO:0000256" key="7">
    <source>
        <dbReference type="SAM" id="Phobius"/>
    </source>
</evidence>
<feature type="region of interest" description="Disordered" evidence="6">
    <location>
        <begin position="116"/>
        <end position="235"/>
    </location>
</feature>
<evidence type="ECO:0000256" key="6">
    <source>
        <dbReference type="SAM" id="MobiDB-lite"/>
    </source>
</evidence>
<feature type="region of interest" description="Disordered" evidence="6">
    <location>
        <begin position="1035"/>
        <end position="1146"/>
    </location>
</feature>
<feature type="region of interest" description="Disordered" evidence="6">
    <location>
        <begin position="420"/>
        <end position="480"/>
    </location>
</feature>
<dbReference type="OrthoDB" id="277931at2759"/>
<dbReference type="GO" id="GO:0016020">
    <property type="term" value="C:membrane"/>
    <property type="evidence" value="ECO:0007669"/>
    <property type="project" value="UniProtKB-SubCell"/>
</dbReference>
<organism evidence="8 9">
    <name type="scientific">Melanomma pulvis-pyrius CBS 109.77</name>
    <dbReference type="NCBI Taxonomy" id="1314802"/>
    <lineage>
        <taxon>Eukaryota</taxon>
        <taxon>Fungi</taxon>
        <taxon>Dikarya</taxon>
        <taxon>Ascomycota</taxon>
        <taxon>Pezizomycotina</taxon>
        <taxon>Dothideomycetes</taxon>
        <taxon>Pleosporomycetidae</taxon>
        <taxon>Pleosporales</taxon>
        <taxon>Melanommataceae</taxon>
        <taxon>Melanomma</taxon>
    </lineage>
</organism>
<feature type="compositionally biased region" description="Basic and acidic residues" evidence="6">
    <location>
        <begin position="148"/>
        <end position="159"/>
    </location>
</feature>
<feature type="compositionally biased region" description="Basic and acidic residues" evidence="6">
    <location>
        <begin position="125"/>
        <end position="141"/>
    </location>
</feature>
<name>A0A6A6XS88_9PLEO</name>
<dbReference type="SUPFAM" id="SSF53474">
    <property type="entry name" value="alpha/beta-Hydrolases"/>
    <property type="match status" value="1"/>
</dbReference>
<proteinExistence type="inferred from homology"/>
<keyword evidence="9" id="KW-1185">Reference proteome</keyword>
<keyword evidence="4 7" id="KW-1133">Transmembrane helix</keyword>
<reference evidence="8" key="1">
    <citation type="journal article" date="2020" name="Stud. Mycol.">
        <title>101 Dothideomycetes genomes: a test case for predicting lifestyles and emergence of pathogens.</title>
        <authorList>
            <person name="Haridas S."/>
            <person name="Albert R."/>
            <person name="Binder M."/>
            <person name="Bloem J."/>
            <person name="Labutti K."/>
            <person name="Salamov A."/>
            <person name="Andreopoulos B."/>
            <person name="Baker S."/>
            <person name="Barry K."/>
            <person name="Bills G."/>
            <person name="Bluhm B."/>
            <person name="Cannon C."/>
            <person name="Castanera R."/>
            <person name="Culley D."/>
            <person name="Daum C."/>
            <person name="Ezra D."/>
            <person name="Gonzalez J."/>
            <person name="Henrissat B."/>
            <person name="Kuo A."/>
            <person name="Liang C."/>
            <person name="Lipzen A."/>
            <person name="Lutzoni F."/>
            <person name="Magnuson J."/>
            <person name="Mondo S."/>
            <person name="Nolan M."/>
            <person name="Ohm R."/>
            <person name="Pangilinan J."/>
            <person name="Park H.-J."/>
            <person name="Ramirez L."/>
            <person name="Alfaro M."/>
            <person name="Sun H."/>
            <person name="Tritt A."/>
            <person name="Yoshinaga Y."/>
            <person name="Zwiers L.-H."/>
            <person name="Turgeon B."/>
            <person name="Goodwin S."/>
            <person name="Spatafora J."/>
            <person name="Crous P."/>
            <person name="Grigoriev I."/>
        </authorList>
    </citation>
    <scope>NUCLEOTIDE SEQUENCE</scope>
    <source>
        <strain evidence="8">CBS 109.77</strain>
    </source>
</reference>
<dbReference type="Proteomes" id="UP000799757">
    <property type="component" value="Unassembled WGS sequence"/>
</dbReference>
<sequence length="1168" mass="127987">MTNEPASGPPIVDSKSAASATPPSSGKPDVEYDDFGLPIRKPRPRTPLENISDSEDGALEDGVATTKPASQQKAVLTAKTPSSAEKAPRQRSGTIIVQGNVEPAINGHVSEKVAKLEKAAASAEKAPEQISEKSTVQEKVEPTGNGHVADKAEEKREETVAPNDDVVEPVTADNGTLKTTHVSNPVSPRNSTIAGNTPSHQPSAISEYSHQQLAPETHKDAEVEKSKAEEEEDEWQTMPAYARYDMYDDDNRLVAKENLEELEDMSGYGNVGGAAKGYSRVTMDDDAESQTSMDDNTAYLFKERGNTLYEEDEAARDPLAQMQTTKSLLTEGQRIAYVGLVRLGMAQMVKKTSELERTRGTKKIVDLLQETARMWSQKMMVRLYTHMEIDASEQIMIEQLSEHGVVPADLTPALMQNARVKNPAAEEEADSSTPSVSSPRPESQKSRSSSSLKLYDDPETPPPPPYKEHDGEDMPEVRMPSQLPHTKNIDIDIRWTILCDLFLVLIADSVYDSRSRQLLEEVGKYLSVDWLELCRFEKRVTDALEMQEDASKENWNEDDHMESRRKLARNRRIALMGLATVGGSLVIGLSAGLLAPVIGAGLAAGFTTIGVAGTGGFLAGAGGAAVITTTGVLSGGTIAVRAANRRTGSVRTFEYRPLHNNKRVNLIVTIAGWMNGKVDDVRLPYSTVDPIMGDMYSVLWEPEMLRSMGDTINILATEALTQGLQQVLGSTILIALMAALQLPVALTKLAYLIDNPWTVSQTRADMAGLILADSLIDRNLGSRPITLVGFSLGARVIFSCLRELAKRGAFGIVQNAYMFGIPVVAKKDEYIKAKAVVPGRFVNGYATNDWILGYLFRATSGGIMRVAGLAPVLVPGVENINVTELVPGHMAYRAAMPKLLREVGWIVESDEFTEIEDPDPENHDKRQRELINEIEEARKELEKKPEKKGFAFWRKKKVEKKEWEVYDDNSKAPVDKDGLPAPENPVMFDVDAIRAEVAALSADGVEIKEIKSTLPPMKIDMKAASPAPYSTLRETKSYNDSLTPLPSRFGGSTSNFSTSSVEGHSTHGDPLNGGFEEYNEHEDGLTMTFDTSFKESPSLPQSKSTAPPSYEPTNFPTLPTWDDTPAERPALKTSATDPNANLTPGYNAWADEFEDEFGKEKEMKMTFE</sequence>
<feature type="compositionally biased region" description="Polar residues" evidence="6">
    <location>
        <begin position="1088"/>
        <end position="1117"/>
    </location>
</feature>
<dbReference type="EMBL" id="MU001770">
    <property type="protein sequence ID" value="KAF2799108.1"/>
    <property type="molecule type" value="Genomic_DNA"/>
</dbReference>
<dbReference type="InterPro" id="IPR007941">
    <property type="entry name" value="DUF726"/>
</dbReference>
<evidence type="ECO:0000256" key="2">
    <source>
        <dbReference type="ARBA" id="ARBA00009824"/>
    </source>
</evidence>
<feature type="compositionally biased region" description="Low complexity" evidence="6">
    <location>
        <begin position="14"/>
        <end position="27"/>
    </location>
</feature>
<dbReference type="AlphaFoldDB" id="A0A6A6XS88"/>
<feature type="compositionally biased region" description="Low complexity" evidence="6">
    <location>
        <begin position="1047"/>
        <end position="1060"/>
    </location>
</feature>
<evidence type="ECO:0000256" key="4">
    <source>
        <dbReference type="ARBA" id="ARBA00022989"/>
    </source>
</evidence>
<evidence type="ECO:0000256" key="3">
    <source>
        <dbReference type="ARBA" id="ARBA00022692"/>
    </source>
</evidence>
<feature type="compositionally biased region" description="Low complexity" evidence="6">
    <location>
        <begin position="437"/>
        <end position="453"/>
    </location>
</feature>
<evidence type="ECO:0000313" key="9">
    <source>
        <dbReference type="Proteomes" id="UP000799757"/>
    </source>
</evidence>
<feature type="compositionally biased region" description="Polar residues" evidence="6">
    <location>
        <begin position="173"/>
        <end position="214"/>
    </location>
</feature>
<dbReference type="PANTHER" id="PTHR17920:SF3">
    <property type="entry name" value="TRANSMEMBRANE AND COILED-COIL DOMAIN-CONTAINING PROTEIN 4"/>
    <property type="match status" value="1"/>
</dbReference>
<feature type="compositionally biased region" description="Polar residues" evidence="6">
    <location>
        <begin position="67"/>
        <end position="83"/>
    </location>
</feature>
<evidence type="ECO:0000313" key="8">
    <source>
        <dbReference type="EMBL" id="KAF2799108.1"/>
    </source>
</evidence>
<feature type="region of interest" description="Disordered" evidence="6">
    <location>
        <begin position="1"/>
        <end position="96"/>
    </location>
</feature>
<gene>
    <name evidence="8" type="ORF">K505DRAFT_413889</name>
</gene>